<evidence type="ECO:0000313" key="1">
    <source>
        <dbReference type="EMBL" id="GAJ16715.1"/>
    </source>
</evidence>
<sequence>PNDGILMTEERIKGLILWIKCSKDDKNILPFDKWFEEQQKKFGTDDPNFQEELNSNLRRQAIAFVISFKSSSSN</sequence>
<proteinExistence type="predicted"/>
<reference evidence="1" key="1">
    <citation type="journal article" date="2014" name="Front. Microbiol.">
        <title>High frequency of phylogenetically diverse reductive dehalogenase-homologous genes in deep subseafloor sedimentary metagenomes.</title>
        <authorList>
            <person name="Kawai M."/>
            <person name="Futagami T."/>
            <person name="Toyoda A."/>
            <person name="Takaki Y."/>
            <person name="Nishi S."/>
            <person name="Hori S."/>
            <person name="Arai W."/>
            <person name="Tsubouchi T."/>
            <person name="Morono Y."/>
            <person name="Uchiyama I."/>
            <person name="Ito T."/>
            <person name="Fujiyama A."/>
            <person name="Inagaki F."/>
            <person name="Takami H."/>
        </authorList>
    </citation>
    <scope>NUCLEOTIDE SEQUENCE</scope>
    <source>
        <strain evidence="1">Expedition CK06-06</strain>
    </source>
</reference>
<organism evidence="1">
    <name type="scientific">marine sediment metagenome</name>
    <dbReference type="NCBI Taxonomy" id="412755"/>
    <lineage>
        <taxon>unclassified sequences</taxon>
        <taxon>metagenomes</taxon>
        <taxon>ecological metagenomes</taxon>
    </lineage>
</organism>
<name>X1VXT8_9ZZZZ</name>
<accession>X1VXT8</accession>
<gene>
    <name evidence="1" type="ORF">S12H4_62124</name>
</gene>
<dbReference type="AlphaFoldDB" id="X1VXT8"/>
<comment type="caution">
    <text evidence="1">The sequence shown here is derived from an EMBL/GenBank/DDBJ whole genome shotgun (WGS) entry which is preliminary data.</text>
</comment>
<feature type="non-terminal residue" evidence="1">
    <location>
        <position position="1"/>
    </location>
</feature>
<protein>
    <submittedName>
        <fullName evidence="1">Uncharacterized protein</fullName>
    </submittedName>
</protein>
<dbReference type="EMBL" id="BARW01041519">
    <property type="protein sequence ID" value="GAJ16715.1"/>
    <property type="molecule type" value="Genomic_DNA"/>
</dbReference>